<evidence type="ECO:0000256" key="1">
    <source>
        <dbReference type="SAM" id="Phobius"/>
    </source>
</evidence>
<organism evidence="3 4">
    <name type="scientific">Streptomyces ortus</name>
    <dbReference type="NCBI Taxonomy" id="2867268"/>
    <lineage>
        <taxon>Bacteria</taxon>
        <taxon>Bacillati</taxon>
        <taxon>Actinomycetota</taxon>
        <taxon>Actinomycetes</taxon>
        <taxon>Kitasatosporales</taxon>
        <taxon>Streptomycetaceae</taxon>
        <taxon>Streptomyces</taxon>
    </lineage>
</organism>
<dbReference type="SUPFAM" id="SSF53955">
    <property type="entry name" value="Lysozyme-like"/>
    <property type="match status" value="1"/>
</dbReference>
<accession>A0ABT3V1U5</accession>
<comment type="caution">
    <text evidence="3">The sequence shown here is derived from an EMBL/GenBank/DDBJ whole genome shotgun (WGS) entry which is preliminary data.</text>
</comment>
<keyword evidence="1" id="KW-0812">Transmembrane</keyword>
<reference evidence="3" key="1">
    <citation type="journal article" date="2022" name="bioRxiv">
        <title>Discovery and biosynthetic assessment of Streptomyces ortus sp nov. isolated from a deep-sea sponge.</title>
        <authorList>
            <person name="Williams S.E."/>
        </authorList>
    </citation>
    <scope>NUCLEOTIDE SEQUENCE</scope>
    <source>
        <strain evidence="3">A15ISP2-DRY2</strain>
    </source>
</reference>
<evidence type="ECO:0000313" key="3">
    <source>
        <dbReference type="EMBL" id="MCX4233748.1"/>
    </source>
</evidence>
<dbReference type="Gene3D" id="1.10.101.10">
    <property type="entry name" value="PGBD-like superfamily/PGBD"/>
    <property type="match status" value="1"/>
</dbReference>
<sequence>MPPGPPTVRGKGGRRGRLRTAVIAAITVVALGIVVWGVSTRSSQTKAAEANAERVLFSAACPPVLALGQQDECVKEAQRLLRQRGADIGVDGIFGPETRLRVTAFQVFAGLTPNGVVADPTKKALYESKARLDTWSPEKVRGRIHEVFAEAPADAVAIADCQSFLDPLYILPNTDGTRNWGLFQISDLRLQELGGTPSEALDPEWNIQAAKKLWSRDRDFHHWQCARALPQASPSQS</sequence>
<dbReference type="InterPro" id="IPR002477">
    <property type="entry name" value="Peptidoglycan-bd-like"/>
</dbReference>
<dbReference type="RefSeq" id="WP_267031356.1">
    <property type="nucleotide sequence ID" value="NZ_JAIFZO010000002.1"/>
</dbReference>
<protein>
    <submittedName>
        <fullName evidence="3">Peptidoglycan-binding protein</fullName>
    </submittedName>
</protein>
<keyword evidence="1" id="KW-0472">Membrane</keyword>
<keyword evidence="1" id="KW-1133">Transmembrane helix</keyword>
<dbReference type="InterPro" id="IPR036366">
    <property type="entry name" value="PGBDSf"/>
</dbReference>
<gene>
    <name evidence="3" type="ORF">K3769_13360</name>
</gene>
<feature type="domain" description="Peptidoglycan binding-like" evidence="2">
    <location>
        <begin position="72"/>
        <end position="125"/>
    </location>
</feature>
<dbReference type="InterPro" id="IPR023346">
    <property type="entry name" value="Lysozyme-like_dom_sf"/>
</dbReference>
<proteinExistence type="predicted"/>
<dbReference type="SUPFAM" id="SSF47090">
    <property type="entry name" value="PGBD-like"/>
    <property type="match status" value="1"/>
</dbReference>
<name>A0ABT3V1U5_9ACTN</name>
<dbReference type="InterPro" id="IPR036365">
    <property type="entry name" value="PGBD-like_sf"/>
</dbReference>
<feature type="transmembrane region" description="Helical" evidence="1">
    <location>
        <begin position="21"/>
        <end position="39"/>
    </location>
</feature>
<evidence type="ECO:0000313" key="4">
    <source>
        <dbReference type="Proteomes" id="UP001165590"/>
    </source>
</evidence>
<dbReference type="EMBL" id="JAIFZO010000002">
    <property type="protein sequence ID" value="MCX4233748.1"/>
    <property type="molecule type" value="Genomic_DNA"/>
</dbReference>
<evidence type="ECO:0000259" key="2">
    <source>
        <dbReference type="Pfam" id="PF01471"/>
    </source>
</evidence>
<keyword evidence="4" id="KW-1185">Reference proteome</keyword>
<dbReference type="Proteomes" id="UP001165590">
    <property type="component" value="Unassembled WGS sequence"/>
</dbReference>
<dbReference type="Pfam" id="PF01471">
    <property type="entry name" value="PG_binding_1"/>
    <property type="match status" value="1"/>
</dbReference>